<protein>
    <recommendedName>
        <fullName evidence="3">Myb-like domain-containing protein</fullName>
    </recommendedName>
</protein>
<dbReference type="EMBL" id="DF933830">
    <property type="protein sequence ID" value="GAM39053.1"/>
    <property type="molecule type" value="Genomic_DNA"/>
</dbReference>
<evidence type="ECO:0008006" key="3">
    <source>
        <dbReference type="Google" id="ProtNLM"/>
    </source>
</evidence>
<organism evidence="1 2">
    <name type="scientific">Talaromyces pinophilus</name>
    <name type="common">Penicillium pinophilum</name>
    <dbReference type="NCBI Taxonomy" id="128442"/>
    <lineage>
        <taxon>Eukaryota</taxon>
        <taxon>Fungi</taxon>
        <taxon>Dikarya</taxon>
        <taxon>Ascomycota</taxon>
        <taxon>Pezizomycotina</taxon>
        <taxon>Eurotiomycetes</taxon>
        <taxon>Eurotiomycetidae</taxon>
        <taxon>Eurotiales</taxon>
        <taxon>Trichocomaceae</taxon>
        <taxon>Talaromyces</taxon>
        <taxon>Talaromyces sect. Talaromyces</taxon>
    </lineage>
</organism>
<proteinExistence type="predicted"/>
<comment type="caution">
    <text evidence="1">The sequence shown here is derived from an EMBL/GenBank/DDBJ whole genome shotgun (WGS) entry which is preliminary data.</text>
</comment>
<evidence type="ECO:0000313" key="2">
    <source>
        <dbReference type="Proteomes" id="UP000053095"/>
    </source>
</evidence>
<reference evidence="2" key="1">
    <citation type="journal article" date="2015" name="Genome Announc.">
        <title>Draft genome sequence of Talaromyces cellulolyticus strain Y-94, a source of lignocellulosic biomass-degrading enzymes.</title>
        <authorList>
            <person name="Fujii T."/>
            <person name="Koike H."/>
            <person name="Sawayama S."/>
            <person name="Yano S."/>
            <person name="Inoue H."/>
        </authorList>
    </citation>
    <scope>NUCLEOTIDE SEQUENCE [LARGE SCALE GENOMIC DNA]</scope>
    <source>
        <strain evidence="2">Y-94</strain>
    </source>
</reference>
<accession>A0A6V8HCV0</accession>
<sequence>MAHGGKWTLEQRIYLVAMKLAATYGWEKVAEDFRAIYGSGATKKDVESKYNKDLKGGPIFRVLTELLTAGILPEDPEEERIIACAVLMISDIPMECRRA</sequence>
<evidence type="ECO:0000313" key="1">
    <source>
        <dbReference type="EMBL" id="GAM39053.1"/>
    </source>
</evidence>
<dbReference type="AlphaFoldDB" id="A0A6V8HCV0"/>
<keyword evidence="2" id="KW-1185">Reference proteome</keyword>
<dbReference type="Proteomes" id="UP000053095">
    <property type="component" value="Unassembled WGS sequence"/>
</dbReference>
<gene>
    <name evidence="1" type="ORF">TCE0_034r10281</name>
</gene>
<name>A0A6V8HCV0_TALPI</name>